<dbReference type="AlphaFoldDB" id="A0A8J2LVJ7"/>
<comment type="caution">
    <text evidence="2">The sequence shown here is derived from an EMBL/GenBank/DDBJ whole genome shotgun (WGS) entry which is preliminary data.</text>
</comment>
<feature type="non-terminal residue" evidence="2">
    <location>
        <position position="185"/>
    </location>
</feature>
<keyword evidence="3" id="KW-1185">Reference proteome</keyword>
<dbReference type="EMBL" id="CAJVCH010549417">
    <property type="protein sequence ID" value="CAG7828936.1"/>
    <property type="molecule type" value="Genomic_DNA"/>
</dbReference>
<proteinExistence type="predicted"/>
<keyword evidence="1" id="KW-1133">Transmembrane helix</keyword>
<name>A0A8J2LVJ7_9HEXA</name>
<organism evidence="2 3">
    <name type="scientific">Allacma fusca</name>
    <dbReference type="NCBI Taxonomy" id="39272"/>
    <lineage>
        <taxon>Eukaryota</taxon>
        <taxon>Metazoa</taxon>
        <taxon>Ecdysozoa</taxon>
        <taxon>Arthropoda</taxon>
        <taxon>Hexapoda</taxon>
        <taxon>Collembola</taxon>
        <taxon>Symphypleona</taxon>
        <taxon>Sminthuridae</taxon>
        <taxon>Allacma</taxon>
    </lineage>
</organism>
<feature type="transmembrane region" description="Helical" evidence="1">
    <location>
        <begin position="78"/>
        <end position="99"/>
    </location>
</feature>
<reference evidence="2" key="1">
    <citation type="submission" date="2021-06" db="EMBL/GenBank/DDBJ databases">
        <authorList>
            <person name="Hodson N. C."/>
            <person name="Mongue J. A."/>
            <person name="Jaron S. K."/>
        </authorList>
    </citation>
    <scope>NUCLEOTIDE SEQUENCE</scope>
</reference>
<feature type="non-terminal residue" evidence="2">
    <location>
        <position position="1"/>
    </location>
</feature>
<keyword evidence="1" id="KW-0812">Transmembrane</keyword>
<keyword evidence="1" id="KW-0472">Membrane</keyword>
<evidence type="ECO:0000313" key="2">
    <source>
        <dbReference type="EMBL" id="CAG7828936.1"/>
    </source>
</evidence>
<feature type="transmembrane region" description="Helical" evidence="1">
    <location>
        <begin position="119"/>
        <end position="140"/>
    </location>
</feature>
<feature type="transmembrane region" description="Helical" evidence="1">
    <location>
        <begin position="12"/>
        <end position="33"/>
    </location>
</feature>
<protein>
    <submittedName>
        <fullName evidence="2">Uncharacterized protein</fullName>
    </submittedName>
</protein>
<evidence type="ECO:0000256" key="1">
    <source>
        <dbReference type="SAM" id="Phobius"/>
    </source>
</evidence>
<sequence>NVKKTPNLHIPSAICGGIAFLGAIVYVILYFVLQKRTLAPLRDLIVCDTNGDSLNSSMTIVTSGEQEEQERRGKKRRIILMLFSILIYGSFISSEFTNVDFMTQFLHYSQLMVSTEEGAQILLFSVVAYVCFTFFGILLNLKVPSNLIIWGNVVFLVGGVAVLWVAASIVKLELVRVAGILIGIG</sequence>
<evidence type="ECO:0000313" key="3">
    <source>
        <dbReference type="Proteomes" id="UP000708208"/>
    </source>
</evidence>
<gene>
    <name evidence="2" type="ORF">AFUS01_LOCUS38829</name>
</gene>
<accession>A0A8J2LVJ7</accession>
<dbReference type="Proteomes" id="UP000708208">
    <property type="component" value="Unassembled WGS sequence"/>
</dbReference>
<feature type="transmembrane region" description="Helical" evidence="1">
    <location>
        <begin position="147"/>
        <end position="167"/>
    </location>
</feature>